<dbReference type="AlphaFoldDB" id="A0A5B9GJX5"/>
<reference evidence="2 3" key="1">
    <citation type="submission" date="2019-08" db="EMBL/GenBank/DDBJ databases">
        <title>Acetobacter oryzioeni sp. nov., isolated from Korean rice wine vinegar.</title>
        <authorList>
            <person name="Baek J.H."/>
            <person name="Kim K.H."/>
            <person name="Jeon C.O."/>
            <person name="Han D.M."/>
        </authorList>
    </citation>
    <scope>NUCLEOTIDE SEQUENCE [LARGE SCALE GENOMIC DNA]</scope>
    <source>
        <strain evidence="2 3">B6</strain>
    </source>
</reference>
<dbReference type="PANTHER" id="PTHR35149:SF1">
    <property type="entry name" value="DUF5655 DOMAIN-CONTAINING PROTEIN"/>
    <property type="match status" value="1"/>
</dbReference>
<evidence type="ECO:0000313" key="2">
    <source>
        <dbReference type="EMBL" id="QEE85554.1"/>
    </source>
</evidence>
<dbReference type="PANTHER" id="PTHR35149">
    <property type="entry name" value="SLL5132 PROTEIN"/>
    <property type="match status" value="1"/>
</dbReference>
<dbReference type="EMBL" id="CP042808">
    <property type="protein sequence ID" value="QEE85554.1"/>
    <property type="molecule type" value="Genomic_DNA"/>
</dbReference>
<name>A0A5B9GJX5_9PROT</name>
<feature type="domain" description="GmrSD restriction endonucleases N-terminal" evidence="1">
    <location>
        <begin position="16"/>
        <end position="204"/>
    </location>
</feature>
<protein>
    <submittedName>
        <fullName evidence="2">DUF262 domain-containing protein</fullName>
    </submittedName>
</protein>
<keyword evidence="3" id="KW-1185">Reference proteome</keyword>
<dbReference type="Pfam" id="PF03235">
    <property type="entry name" value="GmrSD_N"/>
    <property type="match status" value="1"/>
</dbReference>
<dbReference type="InterPro" id="IPR004919">
    <property type="entry name" value="GmrSD_N"/>
</dbReference>
<evidence type="ECO:0000313" key="3">
    <source>
        <dbReference type="Proteomes" id="UP000287027"/>
    </source>
</evidence>
<dbReference type="Proteomes" id="UP000287027">
    <property type="component" value="Chromosome"/>
</dbReference>
<organism evidence="2 3">
    <name type="scientific">Acetobacter oryzoeni</name>
    <dbReference type="NCBI Taxonomy" id="2500548"/>
    <lineage>
        <taxon>Bacteria</taxon>
        <taxon>Pseudomonadati</taxon>
        <taxon>Pseudomonadota</taxon>
        <taxon>Alphaproteobacteria</taxon>
        <taxon>Acetobacterales</taxon>
        <taxon>Acetobacteraceae</taxon>
        <taxon>Acetobacter</taxon>
    </lineage>
</organism>
<dbReference type="KEGG" id="aoy:EOV40_007380"/>
<accession>A0A5B9GJX5</accession>
<proteinExistence type="predicted"/>
<sequence>MSGTNTLCIKSISELKNYHFFISDYQRGYRWEQQDVINLLNDLWQFGRVNDSQHFYCLQPVIVRRRVSDVQHTAAWEVIDGQQRLTTIHIILTTLGVTAPYMIEYQTRPDSAAFLNSMQQNRADTNIDFYHMFEARKAVAQWRDKHTPEACAVITRMLQEAGEPNARIIWYEVDAQENAITVFTRLNMGRIPLTNAELVKALFLRDSNFPNDADRLEQQRLAQQWDDMERVLQADDFWFFLSNTTQEANRIELILNLVAQQWNNDTISAHDEHFTFLNFALALEPVESVPEPALDDDSRVLQETYRKKARRREECWQAVRTCFLTMQEWYRDRTIFHLVGFMVATRSIRKEKPSERNPLVSELWAAYRNCHSRTAFRALLRNRTGFRLDKTTLMVGKHKVEDLSYGKTRSEVVRTLLFFNIATLLNNKSVNTRFQFDLYNTGHWDVEHISAVAESSSASRLHDSQKWLQYACRFLSPTHSAETDLYRQAATLAAKESVDAEAFAALVRAVTARYTAGEDDGGKDTLGNLTLLDRSTNRSYGDSIFPIKRARILELDATDTFVPLCTSNVFLKYYSPDTDDMMYWRDTDRNAYQKAIIDTITAFLAPGEKDGVKS</sequence>
<dbReference type="RefSeq" id="WP_128105531.1">
    <property type="nucleotide sequence ID" value="NZ_CP042808.1"/>
</dbReference>
<evidence type="ECO:0000259" key="1">
    <source>
        <dbReference type="Pfam" id="PF03235"/>
    </source>
</evidence>
<gene>
    <name evidence="2" type="ORF">EOV40_007380</name>
</gene>